<proteinExistence type="predicted"/>
<dbReference type="AlphaFoldDB" id="A0A0E9ULA7"/>
<evidence type="ECO:0000313" key="1">
    <source>
        <dbReference type="EMBL" id="JAH66582.1"/>
    </source>
</evidence>
<dbReference type="EMBL" id="GBXM01041995">
    <property type="protein sequence ID" value="JAH66582.1"/>
    <property type="molecule type" value="Transcribed_RNA"/>
</dbReference>
<reference evidence="1" key="2">
    <citation type="journal article" date="2015" name="Fish Shellfish Immunol.">
        <title>Early steps in the European eel (Anguilla anguilla)-Vibrio vulnificus interaction in the gills: Role of the RtxA13 toxin.</title>
        <authorList>
            <person name="Callol A."/>
            <person name="Pajuelo D."/>
            <person name="Ebbesson L."/>
            <person name="Teles M."/>
            <person name="MacKenzie S."/>
            <person name="Amaro C."/>
        </authorList>
    </citation>
    <scope>NUCLEOTIDE SEQUENCE</scope>
</reference>
<sequence>MVSLGHRKIVSLGYKCRPIHAKLLANVNTTVLLNTYYAVYELKT</sequence>
<organism evidence="1">
    <name type="scientific">Anguilla anguilla</name>
    <name type="common">European freshwater eel</name>
    <name type="synonym">Muraena anguilla</name>
    <dbReference type="NCBI Taxonomy" id="7936"/>
    <lineage>
        <taxon>Eukaryota</taxon>
        <taxon>Metazoa</taxon>
        <taxon>Chordata</taxon>
        <taxon>Craniata</taxon>
        <taxon>Vertebrata</taxon>
        <taxon>Euteleostomi</taxon>
        <taxon>Actinopterygii</taxon>
        <taxon>Neopterygii</taxon>
        <taxon>Teleostei</taxon>
        <taxon>Anguilliformes</taxon>
        <taxon>Anguillidae</taxon>
        <taxon>Anguilla</taxon>
    </lineage>
</organism>
<protein>
    <submittedName>
        <fullName evidence="1">Uncharacterized protein</fullName>
    </submittedName>
</protein>
<accession>A0A0E9ULA7</accession>
<reference evidence="1" key="1">
    <citation type="submission" date="2014-11" db="EMBL/GenBank/DDBJ databases">
        <authorList>
            <person name="Amaro Gonzalez C."/>
        </authorList>
    </citation>
    <scope>NUCLEOTIDE SEQUENCE</scope>
</reference>
<name>A0A0E9ULA7_ANGAN</name>